<accession>A0A926IE38</accession>
<evidence type="ECO:0000259" key="11">
    <source>
        <dbReference type="Pfam" id="PF02782"/>
    </source>
</evidence>
<keyword evidence="7 9" id="KW-0119">Carbohydrate metabolism</keyword>
<dbReference type="CDD" id="cd07808">
    <property type="entry name" value="ASKHA_NBD_FGGY_EcXK-like"/>
    <property type="match status" value="1"/>
</dbReference>
<dbReference type="GO" id="GO:0042732">
    <property type="term" value="P:D-xylose metabolic process"/>
    <property type="evidence" value="ECO:0007669"/>
    <property type="project" value="UniProtKB-KW"/>
</dbReference>
<evidence type="ECO:0000256" key="4">
    <source>
        <dbReference type="ARBA" id="ARBA00022741"/>
    </source>
</evidence>
<dbReference type="GO" id="GO:0004856">
    <property type="term" value="F:D-xylulokinase activity"/>
    <property type="evidence" value="ECO:0007669"/>
    <property type="project" value="UniProtKB-EC"/>
</dbReference>
<evidence type="ECO:0000256" key="7">
    <source>
        <dbReference type="ARBA" id="ARBA00023277"/>
    </source>
</evidence>
<comment type="catalytic activity">
    <reaction evidence="9">
        <text>D-xylulose + ATP = D-xylulose 5-phosphate + ADP + H(+)</text>
        <dbReference type="Rhea" id="RHEA:10964"/>
        <dbReference type="ChEBI" id="CHEBI:15378"/>
        <dbReference type="ChEBI" id="CHEBI:17140"/>
        <dbReference type="ChEBI" id="CHEBI:30616"/>
        <dbReference type="ChEBI" id="CHEBI:57737"/>
        <dbReference type="ChEBI" id="CHEBI:456216"/>
        <dbReference type="EC" id="2.7.1.17"/>
    </reaction>
</comment>
<gene>
    <name evidence="9 12" type="primary">xylB</name>
    <name evidence="12" type="ORF">H8707_01660</name>
</gene>
<keyword evidence="3 8" id="KW-0808">Transferase</keyword>
<dbReference type="Pfam" id="PF02782">
    <property type="entry name" value="FGGY_C"/>
    <property type="match status" value="1"/>
</dbReference>
<comment type="similarity">
    <text evidence="1 8">Belongs to the FGGY kinase family.</text>
</comment>
<protein>
    <recommendedName>
        <fullName evidence="9">Xylulose kinase</fullName>
        <shortName evidence="9">Xylulokinase</shortName>
        <ecNumber evidence="9">2.7.1.17</ecNumber>
    </recommendedName>
</protein>
<dbReference type="InterPro" id="IPR043129">
    <property type="entry name" value="ATPase_NBD"/>
</dbReference>
<feature type="domain" description="Carbohydrate kinase FGGY N-terminal" evidence="10">
    <location>
        <begin position="3"/>
        <end position="248"/>
    </location>
</feature>
<keyword evidence="13" id="KW-1185">Reference proteome</keyword>
<evidence type="ECO:0000259" key="10">
    <source>
        <dbReference type="Pfam" id="PF00370"/>
    </source>
</evidence>
<evidence type="ECO:0000256" key="1">
    <source>
        <dbReference type="ARBA" id="ARBA00009156"/>
    </source>
</evidence>
<evidence type="ECO:0000256" key="5">
    <source>
        <dbReference type="ARBA" id="ARBA00022777"/>
    </source>
</evidence>
<dbReference type="SUPFAM" id="SSF53067">
    <property type="entry name" value="Actin-like ATPase domain"/>
    <property type="match status" value="2"/>
</dbReference>
<evidence type="ECO:0000313" key="12">
    <source>
        <dbReference type="EMBL" id="MBC8586947.1"/>
    </source>
</evidence>
<dbReference type="PANTHER" id="PTHR43095">
    <property type="entry name" value="SUGAR KINASE"/>
    <property type="match status" value="1"/>
</dbReference>
<dbReference type="RefSeq" id="WP_262428417.1">
    <property type="nucleotide sequence ID" value="NZ_JACRTG010000004.1"/>
</dbReference>
<dbReference type="EMBL" id="JACRTG010000004">
    <property type="protein sequence ID" value="MBC8586947.1"/>
    <property type="molecule type" value="Genomic_DNA"/>
</dbReference>
<dbReference type="InterPro" id="IPR006000">
    <property type="entry name" value="Xylulokinase"/>
</dbReference>
<keyword evidence="6 9" id="KW-0067">ATP-binding</keyword>
<organism evidence="12 13">
    <name type="scientific">Paratissierella segnis</name>
    <dbReference type="NCBI Taxonomy" id="2763679"/>
    <lineage>
        <taxon>Bacteria</taxon>
        <taxon>Bacillati</taxon>
        <taxon>Bacillota</taxon>
        <taxon>Tissierellia</taxon>
        <taxon>Tissierellales</taxon>
        <taxon>Tissierellaceae</taxon>
        <taxon>Paratissierella</taxon>
    </lineage>
</organism>
<proteinExistence type="inferred from homology"/>
<keyword evidence="4 9" id="KW-0547">Nucleotide-binding</keyword>
<evidence type="ECO:0000256" key="2">
    <source>
        <dbReference type="ARBA" id="ARBA00022629"/>
    </source>
</evidence>
<dbReference type="InterPro" id="IPR050406">
    <property type="entry name" value="FGGY_Carb_Kinase"/>
</dbReference>
<dbReference type="PROSITE" id="PS00445">
    <property type="entry name" value="FGGY_KINASES_2"/>
    <property type="match status" value="1"/>
</dbReference>
<dbReference type="InterPro" id="IPR018483">
    <property type="entry name" value="Carb_kinase_FGGY_CS"/>
</dbReference>
<dbReference type="NCBIfam" id="TIGR01312">
    <property type="entry name" value="XylB"/>
    <property type="match status" value="1"/>
</dbReference>
<dbReference type="InterPro" id="IPR018485">
    <property type="entry name" value="FGGY_C"/>
</dbReference>
<evidence type="ECO:0000256" key="9">
    <source>
        <dbReference type="RuleBase" id="RU364073"/>
    </source>
</evidence>
<dbReference type="AlphaFoldDB" id="A0A926IE38"/>
<sequence length="511" mass="56995">MIYLIGIDIGTTNIKVLLLEAKSGKTVAIENKTYEIEIPEKGYAEYNPEKWYEDCCECLKRILKNTKVNPKDIKAIGLSGQMHGLISLDEAGKPVYPAILHCDTRSERQIIVIKEKIDDSIIREELNNSLYTGFLLPSLCWVYDERPQLYERIRYVMLPKDYINYRLTGNICTDYSDASATLAFDIKSGCWSKNVLNRLNISEGLFPEIKNSYDVVGTITERSAAETGLDMGTAVICGGGDAVMQSLGNGLIDSKYAIINIGTSGQVLFSSSKLIENPELNTNIFCGYQKDNWISMGAIMSAGACYKWVTNLISESDYKAFDEKIAQVPIGSNGLIFLPHLNGERTPYLDPTLRGALIGISLESGKKEIGRAVMEGVSFALMLCYEVCLGLGLDTETFIISGGGSKSTMWTQMFSDIFNKPVKVSEMTEQAAVGAAMCAGVGVGVYSDIQDAVDHIVNISEKTYYPSSIAHEEYMKYYELFKNAYISNKNILREIYNQWYYDARKNREIML</sequence>
<comment type="caution">
    <text evidence="12">The sequence shown here is derived from an EMBL/GenBank/DDBJ whole genome shotgun (WGS) entry which is preliminary data.</text>
</comment>
<evidence type="ECO:0000256" key="6">
    <source>
        <dbReference type="ARBA" id="ARBA00022840"/>
    </source>
</evidence>
<dbReference type="InterPro" id="IPR000577">
    <property type="entry name" value="Carb_kinase_FGGY"/>
</dbReference>
<dbReference type="PIRSF" id="PIRSF000538">
    <property type="entry name" value="GlpK"/>
    <property type="match status" value="1"/>
</dbReference>
<keyword evidence="5 8" id="KW-0418">Kinase</keyword>
<dbReference type="EC" id="2.7.1.17" evidence="9"/>
<keyword evidence="2 9" id="KW-0859">Xylose metabolism</keyword>
<reference evidence="12" key="1">
    <citation type="submission" date="2020-08" db="EMBL/GenBank/DDBJ databases">
        <title>Genome public.</title>
        <authorList>
            <person name="Liu C."/>
            <person name="Sun Q."/>
        </authorList>
    </citation>
    <scope>NUCLEOTIDE SEQUENCE</scope>
    <source>
        <strain evidence="12">BX21</strain>
    </source>
</reference>
<dbReference type="Gene3D" id="3.30.420.40">
    <property type="match status" value="2"/>
</dbReference>
<dbReference type="InterPro" id="IPR018484">
    <property type="entry name" value="FGGY_N"/>
</dbReference>
<evidence type="ECO:0000256" key="3">
    <source>
        <dbReference type="ARBA" id="ARBA00022679"/>
    </source>
</evidence>
<evidence type="ECO:0000313" key="13">
    <source>
        <dbReference type="Proteomes" id="UP000601171"/>
    </source>
</evidence>
<feature type="domain" description="Carbohydrate kinase FGGY C-terminal" evidence="11">
    <location>
        <begin position="259"/>
        <end position="441"/>
    </location>
</feature>
<dbReference type="PANTHER" id="PTHR43095:SF5">
    <property type="entry name" value="XYLULOSE KINASE"/>
    <property type="match status" value="1"/>
</dbReference>
<dbReference type="GO" id="GO:0005524">
    <property type="term" value="F:ATP binding"/>
    <property type="evidence" value="ECO:0007669"/>
    <property type="project" value="UniProtKB-KW"/>
</dbReference>
<evidence type="ECO:0000256" key="8">
    <source>
        <dbReference type="RuleBase" id="RU003733"/>
    </source>
</evidence>
<dbReference type="GO" id="GO:0005997">
    <property type="term" value="P:xylulose metabolic process"/>
    <property type="evidence" value="ECO:0007669"/>
    <property type="project" value="InterPro"/>
</dbReference>
<name>A0A926IE38_9FIRM</name>
<dbReference type="Proteomes" id="UP000601171">
    <property type="component" value="Unassembled WGS sequence"/>
</dbReference>
<dbReference type="Pfam" id="PF00370">
    <property type="entry name" value="FGGY_N"/>
    <property type="match status" value="1"/>
</dbReference>